<gene>
    <name evidence="1" type="ORF">H310_13104</name>
</gene>
<organism evidence="1">
    <name type="scientific">Aphanomyces invadans</name>
    <dbReference type="NCBI Taxonomy" id="157072"/>
    <lineage>
        <taxon>Eukaryota</taxon>
        <taxon>Sar</taxon>
        <taxon>Stramenopiles</taxon>
        <taxon>Oomycota</taxon>
        <taxon>Saprolegniomycetes</taxon>
        <taxon>Saprolegniales</taxon>
        <taxon>Verrucalvaceae</taxon>
        <taxon>Aphanomyces</taxon>
    </lineage>
</organism>
<evidence type="ECO:0000313" key="1">
    <source>
        <dbReference type="EMBL" id="ETV92661.1"/>
    </source>
</evidence>
<dbReference type="AlphaFoldDB" id="A0A024TGD8"/>
<sequence>MVGRRSHDYANLLACIASAHRLTQTRHQTGRICMVCRPIPVLNLHTSRVLRRCDIDDFASCKEPTGTARRGVRDVGFASARRNIDFFGHVERRACERDGKRVLNEVMFLCQSRQLLQRQRLPRWIRPSSLRHGDDWR</sequence>
<reference evidence="1" key="1">
    <citation type="submission" date="2013-12" db="EMBL/GenBank/DDBJ databases">
        <title>The Genome Sequence of Aphanomyces invadans NJM9701.</title>
        <authorList>
            <consortium name="The Broad Institute Genomics Platform"/>
            <person name="Russ C."/>
            <person name="Tyler B."/>
            <person name="van West P."/>
            <person name="Dieguez-Uribeondo J."/>
            <person name="Young S.K."/>
            <person name="Zeng Q."/>
            <person name="Gargeya S."/>
            <person name="Fitzgerald M."/>
            <person name="Abouelleil A."/>
            <person name="Alvarado L."/>
            <person name="Chapman S.B."/>
            <person name="Gainer-Dewar J."/>
            <person name="Goldberg J."/>
            <person name="Griggs A."/>
            <person name="Gujja S."/>
            <person name="Hansen M."/>
            <person name="Howarth C."/>
            <person name="Imamovic A."/>
            <person name="Ireland A."/>
            <person name="Larimer J."/>
            <person name="McCowan C."/>
            <person name="Murphy C."/>
            <person name="Pearson M."/>
            <person name="Poon T.W."/>
            <person name="Priest M."/>
            <person name="Roberts A."/>
            <person name="Saif S."/>
            <person name="Shea T."/>
            <person name="Sykes S."/>
            <person name="Wortman J."/>
            <person name="Nusbaum C."/>
            <person name="Birren B."/>
        </authorList>
    </citation>
    <scope>NUCLEOTIDE SEQUENCE [LARGE SCALE GENOMIC DNA]</scope>
    <source>
        <strain evidence="1">NJM9701</strain>
    </source>
</reference>
<dbReference type="EMBL" id="KI913998">
    <property type="protein sequence ID" value="ETV92661.1"/>
    <property type="molecule type" value="Genomic_DNA"/>
</dbReference>
<name>A0A024TGD8_9STRA</name>
<proteinExistence type="predicted"/>
<dbReference type="VEuPathDB" id="FungiDB:H310_13104"/>
<dbReference type="GeneID" id="20090154"/>
<dbReference type="RefSeq" id="XP_008878697.1">
    <property type="nucleotide sequence ID" value="XM_008880475.1"/>
</dbReference>
<protein>
    <submittedName>
        <fullName evidence="1">Uncharacterized protein</fullName>
    </submittedName>
</protein>
<accession>A0A024TGD8</accession>